<dbReference type="Proteomes" id="UP000007801">
    <property type="component" value="Unassembled WGS sequence"/>
</dbReference>
<dbReference type="AlphaFoldDB" id="B3MKE2"/>
<sequence>MKNCVDLVFSDDYLMSEERYNMIAKCSRRTMRNKPPKKVLGTLTESIMSPSSPDPAVAFETIELDNSRDLDPGSVEFPEFGNPLPNVSIREQMRVTAENRRKILTWQKVQQKNLMDVWRKQSRKVSSEK</sequence>
<keyword evidence="2" id="KW-1185">Reference proteome</keyword>
<proteinExistence type="predicted"/>
<name>B3MKE2_DROAN</name>
<accession>B3MKE2</accession>
<dbReference type="KEGG" id="dan:6498677"/>
<dbReference type="PhylomeDB" id="B3MKE2"/>
<gene>
    <name evidence="1" type="primary">Dana\GF15873</name>
    <name evidence="1" type="synonym">dana_GLEANR_16635</name>
    <name evidence="1" type="ORF">GF15873</name>
</gene>
<reference evidence="1 2" key="1">
    <citation type="journal article" date="2007" name="Nature">
        <title>Evolution of genes and genomes on the Drosophila phylogeny.</title>
        <authorList>
            <consortium name="Drosophila 12 Genomes Consortium"/>
            <person name="Clark A.G."/>
            <person name="Eisen M.B."/>
            <person name="Smith D.R."/>
            <person name="Bergman C.M."/>
            <person name="Oliver B."/>
            <person name="Markow T.A."/>
            <person name="Kaufman T.C."/>
            <person name="Kellis M."/>
            <person name="Gelbart W."/>
            <person name="Iyer V.N."/>
            <person name="Pollard D.A."/>
            <person name="Sackton T.B."/>
            <person name="Larracuente A.M."/>
            <person name="Singh N.D."/>
            <person name="Abad J.P."/>
            <person name="Abt D.N."/>
            <person name="Adryan B."/>
            <person name="Aguade M."/>
            <person name="Akashi H."/>
            <person name="Anderson W.W."/>
            <person name="Aquadro C.F."/>
            <person name="Ardell D.H."/>
            <person name="Arguello R."/>
            <person name="Artieri C.G."/>
            <person name="Barbash D.A."/>
            <person name="Barker D."/>
            <person name="Barsanti P."/>
            <person name="Batterham P."/>
            <person name="Batzoglou S."/>
            <person name="Begun D."/>
            <person name="Bhutkar A."/>
            <person name="Blanco E."/>
            <person name="Bosak S.A."/>
            <person name="Bradley R.K."/>
            <person name="Brand A.D."/>
            <person name="Brent M.R."/>
            <person name="Brooks A.N."/>
            <person name="Brown R.H."/>
            <person name="Butlin R.K."/>
            <person name="Caggese C."/>
            <person name="Calvi B.R."/>
            <person name="Bernardo de Carvalho A."/>
            <person name="Caspi A."/>
            <person name="Castrezana S."/>
            <person name="Celniker S.E."/>
            <person name="Chang J.L."/>
            <person name="Chapple C."/>
            <person name="Chatterji S."/>
            <person name="Chinwalla A."/>
            <person name="Civetta A."/>
            <person name="Clifton S.W."/>
            <person name="Comeron J.M."/>
            <person name="Costello J.C."/>
            <person name="Coyne J.A."/>
            <person name="Daub J."/>
            <person name="David R.G."/>
            <person name="Delcher A.L."/>
            <person name="Delehaunty K."/>
            <person name="Do C.B."/>
            <person name="Ebling H."/>
            <person name="Edwards K."/>
            <person name="Eickbush T."/>
            <person name="Evans J.D."/>
            <person name="Filipski A."/>
            <person name="Findeiss S."/>
            <person name="Freyhult E."/>
            <person name="Fulton L."/>
            <person name="Fulton R."/>
            <person name="Garcia A.C."/>
            <person name="Gardiner A."/>
            <person name="Garfield D.A."/>
            <person name="Garvin B.E."/>
            <person name="Gibson G."/>
            <person name="Gilbert D."/>
            <person name="Gnerre S."/>
            <person name="Godfrey J."/>
            <person name="Good R."/>
            <person name="Gotea V."/>
            <person name="Gravely B."/>
            <person name="Greenberg A.J."/>
            <person name="Griffiths-Jones S."/>
            <person name="Gross S."/>
            <person name="Guigo R."/>
            <person name="Gustafson E.A."/>
            <person name="Haerty W."/>
            <person name="Hahn M.W."/>
            <person name="Halligan D.L."/>
            <person name="Halpern A.L."/>
            <person name="Halter G.M."/>
            <person name="Han M.V."/>
            <person name="Heger A."/>
            <person name="Hillier L."/>
            <person name="Hinrichs A.S."/>
            <person name="Holmes I."/>
            <person name="Hoskins R.A."/>
            <person name="Hubisz M.J."/>
            <person name="Hultmark D."/>
            <person name="Huntley M.A."/>
            <person name="Jaffe D.B."/>
            <person name="Jagadeeshan S."/>
            <person name="Jeck W.R."/>
            <person name="Johnson J."/>
            <person name="Jones C.D."/>
            <person name="Jordan W.C."/>
            <person name="Karpen G.H."/>
            <person name="Kataoka E."/>
            <person name="Keightley P.D."/>
            <person name="Kheradpour P."/>
            <person name="Kirkness E.F."/>
            <person name="Koerich L.B."/>
            <person name="Kristiansen K."/>
            <person name="Kudrna D."/>
            <person name="Kulathinal R.J."/>
            <person name="Kumar S."/>
            <person name="Kwok R."/>
            <person name="Lander E."/>
            <person name="Langley C.H."/>
            <person name="Lapoint R."/>
            <person name="Lazzaro B.P."/>
            <person name="Lee S.J."/>
            <person name="Levesque L."/>
            <person name="Li R."/>
            <person name="Lin C.F."/>
            <person name="Lin M.F."/>
            <person name="Lindblad-Toh K."/>
            <person name="Llopart A."/>
            <person name="Long M."/>
            <person name="Low L."/>
            <person name="Lozovsky E."/>
            <person name="Lu J."/>
            <person name="Luo M."/>
            <person name="Machado C.A."/>
            <person name="Makalowski W."/>
            <person name="Marzo M."/>
            <person name="Matsuda M."/>
            <person name="Matzkin L."/>
            <person name="McAllister B."/>
            <person name="McBride C.S."/>
            <person name="McKernan B."/>
            <person name="McKernan K."/>
            <person name="Mendez-Lago M."/>
            <person name="Minx P."/>
            <person name="Mollenhauer M.U."/>
            <person name="Montooth K."/>
            <person name="Mount S.M."/>
            <person name="Mu X."/>
            <person name="Myers E."/>
            <person name="Negre B."/>
            <person name="Newfeld S."/>
            <person name="Nielsen R."/>
            <person name="Noor M.A."/>
            <person name="O'Grady P."/>
            <person name="Pachter L."/>
            <person name="Papaceit M."/>
            <person name="Parisi M.J."/>
            <person name="Parisi M."/>
            <person name="Parts L."/>
            <person name="Pedersen J.S."/>
            <person name="Pesole G."/>
            <person name="Phillippy A.M."/>
            <person name="Ponting C.P."/>
            <person name="Pop M."/>
            <person name="Porcelli D."/>
            <person name="Powell J.R."/>
            <person name="Prohaska S."/>
            <person name="Pruitt K."/>
            <person name="Puig M."/>
            <person name="Quesneville H."/>
            <person name="Ram K.R."/>
            <person name="Rand D."/>
            <person name="Rasmussen M.D."/>
            <person name="Reed L.K."/>
            <person name="Reenan R."/>
            <person name="Reily A."/>
            <person name="Remington K.A."/>
            <person name="Rieger T.T."/>
            <person name="Ritchie M.G."/>
            <person name="Robin C."/>
            <person name="Rogers Y.H."/>
            <person name="Rohde C."/>
            <person name="Rozas J."/>
            <person name="Rubenfield M.J."/>
            <person name="Ruiz A."/>
            <person name="Russo S."/>
            <person name="Salzberg S.L."/>
            <person name="Sanchez-Gracia A."/>
            <person name="Saranga D.J."/>
            <person name="Sato H."/>
            <person name="Schaeffer S.W."/>
            <person name="Schatz M.C."/>
            <person name="Schlenke T."/>
            <person name="Schwartz R."/>
            <person name="Segarra C."/>
            <person name="Singh R.S."/>
            <person name="Sirot L."/>
            <person name="Sirota M."/>
            <person name="Sisneros N.B."/>
            <person name="Smith C.D."/>
            <person name="Smith T.F."/>
            <person name="Spieth J."/>
            <person name="Stage D.E."/>
            <person name="Stark A."/>
            <person name="Stephan W."/>
            <person name="Strausberg R.L."/>
            <person name="Strempel S."/>
            <person name="Sturgill D."/>
            <person name="Sutton G."/>
            <person name="Sutton G.G."/>
            <person name="Tao W."/>
            <person name="Teichmann S."/>
            <person name="Tobari Y.N."/>
            <person name="Tomimura Y."/>
            <person name="Tsolas J.M."/>
            <person name="Valente V.L."/>
            <person name="Venter E."/>
            <person name="Venter J.C."/>
            <person name="Vicario S."/>
            <person name="Vieira F.G."/>
            <person name="Vilella A.J."/>
            <person name="Villasante A."/>
            <person name="Walenz B."/>
            <person name="Wang J."/>
            <person name="Wasserman M."/>
            <person name="Watts T."/>
            <person name="Wilson D."/>
            <person name="Wilson R.K."/>
            <person name="Wing R.A."/>
            <person name="Wolfner M.F."/>
            <person name="Wong A."/>
            <person name="Wong G.K."/>
            <person name="Wu C.I."/>
            <person name="Wu G."/>
            <person name="Yamamoto D."/>
            <person name="Yang H.P."/>
            <person name="Yang S.P."/>
            <person name="Yorke J.A."/>
            <person name="Yoshida K."/>
            <person name="Zdobnov E."/>
            <person name="Zhang P."/>
            <person name="Zhang Y."/>
            <person name="Zimin A.V."/>
            <person name="Baldwin J."/>
            <person name="Abdouelleil A."/>
            <person name="Abdulkadir J."/>
            <person name="Abebe A."/>
            <person name="Abera B."/>
            <person name="Abreu J."/>
            <person name="Acer S.C."/>
            <person name="Aftuck L."/>
            <person name="Alexander A."/>
            <person name="An P."/>
            <person name="Anderson E."/>
            <person name="Anderson S."/>
            <person name="Arachi H."/>
            <person name="Azer M."/>
            <person name="Bachantsang P."/>
            <person name="Barry A."/>
            <person name="Bayul T."/>
            <person name="Berlin A."/>
            <person name="Bessette D."/>
            <person name="Bloom T."/>
            <person name="Blye J."/>
            <person name="Boguslavskiy L."/>
            <person name="Bonnet C."/>
            <person name="Boukhgalter B."/>
            <person name="Bourzgui I."/>
            <person name="Brown A."/>
            <person name="Cahill P."/>
            <person name="Channer S."/>
            <person name="Cheshatsang Y."/>
            <person name="Chuda L."/>
            <person name="Citroen M."/>
            <person name="Collymore A."/>
            <person name="Cooke P."/>
            <person name="Costello M."/>
            <person name="D'Aco K."/>
            <person name="Daza R."/>
            <person name="De Haan G."/>
            <person name="DeGray S."/>
            <person name="DeMaso C."/>
            <person name="Dhargay N."/>
            <person name="Dooley K."/>
            <person name="Dooley E."/>
            <person name="Doricent M."/>
            <person name="Dorje P."/>
            <person name="Dorjee K."/>
            <person name="Dupes A."/>
            <person name="Elong R."/>
            <person name="Falk J."/>
            <person name="Farina A."/>
            <person name="Faro S."/>
            <person name="Ferguson D."/>
            <person name="Fisher S."/>
            <person name="Foley C.D."/>
            <person name="Franke A."/>
            <person name="Friedrich D."/>
            <person name="Gadbois L."/>
            <person name="Gearin G."/>
            <person name="Gearin C.R."/>
            <person name="Giannoukos G."/>
            <person name="Goode T."/>
            <person name="Graham J."/>
            <person name="Grandbois E."/>
            <person name="Grewal S."/>
            <person name="Gyaltsen K."/>
            <person name="Hafez N."/>
            <person name="Hagos B."/>
            <person name="Hall J."/>
            <person name="Henson C."/>
            <person name="Hollinger A."/>
            <person name="Honan T."/>
            <person name="Huard M.D."/>
            <person name="Hughes L."/>
            <person name="Hurhula B."/>
            <person name="Husby M.E."/>
            <person name="Kamat A."/>
            <person name="Kanga B."/>
            <person name="Kashin S."/>
            <person name="Khazanovich D."/>
            <person name="Kisner P."/>
            <person name="Lance K."/>
            <person name="Lara M."/>
            <person name="Lee W."/>
            <person name="Lennon N."/>
            <person name="Letendre F."/>
            <person name="LeVine R."/>
            <person name="Lipovsky A."/>
            <person name="Liu X."/>
            <person name="Liu J."/>
            <person name="Liu S."/>
            <person name="Lokyitsang T."/>
            <person name="Lokyitsang Y."/>
            <person name="Lubonja R."/>
            <person name="Lui A."/>
            <person name="MacDonald P."/>
            <person name="Magnisalis V."/>
            <person name="Maru K."/>
            <person name="Matthews C."/>
            <person name="McCusker W."/>
            <person name="McDonough S."/>
            <person name="Mehta T."/>
            <person name="Meldrim J."/>
            <person name="Meneus L."/>
            <person name="Mihai O."/>
            <person name="Mihalev A."/>
            <person name="Mihova T."/>
            <person name="Mittelman R."/>
            <person name="Mlenga V."/>
            <person name="Montmayeur A."/>
            <person name="Mulrain L."/>
            <person name="Navidi A."/>
            <person name="Naylor J."/>
            <person name="Negash T."/>
            <person name="Nguyen T."/>
            <person name="Nguyen N."/>
            <person name="Nicol R."/>
            <person name="Norbu C."/>
            <person name="Norbu N."/>
            <person name="Novod N."/>
            <person name="O'Neill B."/>
            <person name="Osman S."/>
            <person name="Markiewicz E."/>
            <person name="Oyono O.L."/>
            <person name="Patti C."/>
            <person name="Phunkhang P."/>
            <person name="Pierre F."/>
            <person name="Priest M."/>
            <person name="Raghuraman S."/>
            <person name="Rege F."/>
            <person name="Reyes R."/>
            <person name="Rise C."/>
            <person name="Rogov P."/>
            <person name="Ross K."/>
            <person name="Ryan E."/>
            <person name="Settipalli S."/>
            <person name="Shea T."/>
            <person name="Sherpa N."/>
            <person name="Shi L."/>
            <person name="Shih D."/>
            <person name="Sparrow T."/>
            <person name="Spaulding J."/>
            <person name="Stalker J."/>
            <person name="Stange-Thomann N."/>
            <person name="Stavropoulos S."/>
            <person name="Stone C."/>
            <person name="Strader C."/>
            <person name="Tesfaye S."/>
            <person name="Thomson T."/>
            <person name="Thoulutsang Y."/>
            <person name="Thoulutsang D."/>
            <person name="Topham K."/>
            <person name="Topping I."/>
            <person name="Tsamla T."/>
            <person name="Vassiliev H."/>
            <person name="Vo A."/>
            <person name="Wangchuk T."/>
            <person name="Wangdi T."/>
            <person name="Weiand M."/>
            <person name="Wilkinson J."/>
            <person name="Wilson A."/>
            <person name="Yadav S."/>
            <person name="Young G."/>
            <person name="Yu Q."/>
            <person name="Zembek L."/>
            <person name="Zhong D."/>
            <person name="Zimmer A."/>
            <person name="Zwirko Z."/>
            <person name="Jaffe D.B."/>
            <person name="Alvarez P."/>
            <person name="Brockman W."/>
            <person name="Butler J."/>
            <person name="Chin C."/>
            <person name="Gnerre S."/>
            <person name="Grabherr M."/>
            <person name="Kleber M."/>
            <person name="Mauceli E."/>
            <person name="MacCallum I."/>
        </authorList>
    </citation>
    <scope>NUCLEOTIDE SEQUENCE [LARGE SCALE GENOMIC DNA]</scope>
    <source>
        <strain evidence="2">Tucson 14024-0371.13</strain>
    </source>
</reference>
<protein>
    <submittedName>
        <fullName evidence="1">Uncharacterized protein, isoform A</fullName>
    </submittedName>
</protein>
<dbReference type="GeneID" id="6498677"/>
<evidence type="ECO:0000313" key="2">
    <source>
        <dbReference type="Proteomes" id="UP000007801"/>
    </source>
</evidence>
<organism evidence="1 2">
    <name type="scientific">Drosophila ananassae</name>
    <name type="common">Fruit fly</name>
    <dbReference type="NCBI Taxonomy" id="7217"/>
    <lineage>
        <taxon>Eukaryota</taxon>
        <taxon>Metazoa</taxon>
        <taxon>Ecdysozoa</taxon>
        <taxon>Arthropoda</taxon>
        <taxon>Hexapoda</taxon>
        <taxon>Insecta</taxon>
        <taxon>Pterygota</taxon>
        <taxon>Neoptera</taxon>
        <taxon>Endopterygota</taxon>
        <taxon>Diptera</taxon>
        <taxon>Brachycera</taxon>
        <taxon>Muscomorpha</taxon>
        <taxon>Ephydroidea</taxon>
        <taxon>Drosophilidae</taxon>
        <taxon>Drosophila</taxon>
        <taxon>Sophophora</taxon>
    </lineage>
</organism>
<dbReference type="OrthoDB" id="7869077at2759"/>
<dbReference type="EMBL" id="CH902620">
    <property type="protein sequence ID" value="EDV32526.1"/>
    <property type="molecule type" value="Genomic_DNA"/>
</dbReference>
<dbReference type="OMA" id="KNLMDVW"/>
<evidence type="ECO:0000313" key="1">
    <source>
        <dbReference type="EMBL" id="EDV32526.1"/>
    </source>
</evidence>
<dbReference type="HOGENOM" id="CLU_1908938_0_0_1"/>